<organism evidence="4 5">
    <name type="scientific">Maledivibacter halophilus</name>
    <dbReference type="NCBI Taxonomy" id="36842"/>
    <lineage>
        <taxon>Bacteria</taxon>
        <taxon>Bacillati</taxon>
        <taxon>Bacillota</taxon>
        <taxon>Clostridia</taxon>
        <taxon>Peptostreptococcales</taxon>
        <taxon>Caminicellaceae</taxon>
        <taxon>Maledivibacter</taxon>
    </lineage>
</organism>
<feature type="coiled-coil region" evidence="1">
    <location>
        <begin position="54"/>
        <end position="84"/>
    </location>
</feature>
<dbReference type="AlphaFoldDB" id="A0A1T5KCY1"/>
<dbReference type="RefSeq" id="WP_170917328.1">
    <property type="nucleotide sequence ID" value="NZ_FUZT01000004.1"/>
</dbReference>
<accession>A0A1T5KCY1</accession>
<dbReference type="InterPro" id="IPR023346">
    <property type="entry name" value="Lysozyme-like_dom_sf"/>
</dbReference>
<name>A0A1T5KCY1_9FIRM</name>
<dbReference type="PANTHER" id="PTHR37423:SF2">
    <property type="entry name" value="MEMBRANE-BOUND LYTIC MUREIN TRANSGLYCOSYLASE C"/>
    <property type="match status" value="1"/>
</dbReference>
<dbReference type="EMBL" id="FUZT01000004">
    <property type="protein sequence ID" value="SKC61582.1"/>
    <property type="molecule type" value="Genomic_DNA"/>
</dbReference>
<dbReference type="Proteomes" id="UP000190285">
    <property type="component" value="Unassembled WGS sequence"/>
</dbReference>
<sequence>MIDIKAKKIINIVILIIILINAVYICYARYSIKEDYKINISKAEEIKKEHNILSGEIDKKIEDLEELLSEVKNKQKILNQLKRLQKYINIDMSSDLSKVQEIEKSTPLNFETSAIIAAYSKKFNIKPSLILAVIKLESNFNKFEVGSHNDRGYMQIIPSTEKWLAQKYGYKLGLKYDPERIFEPEYNIGLGVIYLSVLKESYGENYDRILSEYNRGPYNLKAYYGKHKTYETSYSRGVLRREKKFLKLND</sequence>
<dbReference type="PANTHER" id="PTHR37423">
    <property type="entry name" value="SOLUBLE LYTIC MUREIN TRANSGLYCOSYLASE-RELATED"/>
    <property type="match status" value="1"/>
</dbReference>
<evidence type="ECO:0000256" key="1">
    <source>
        <dbReference type="SAM" id="Coils"/>
    </source>
</evidence>
<proteinExistence type="predicted"/>
<dbReference type="Pfam" id="PF01464">
    <property type="entry name" value="SLT"/>
    <property type="match status" value="1"/>
</dbReference>
<evidence type="ECO:0000256" key="2">
    <source>
        <dbReference type="SAM" id="Phobius"/>
    </source>
</evidence>
<keyword evidence="2" id="KW-0472">Membrane</keyword>
<evidence type="ECO:0000313" key="5">
    <source>
        <dbReference type="Proteomes" id="UP000190285"/>
    </source>
</evidence>
<dbReference type="SUPFAM" id="SSF53955">
    <property type="entry name" value="Lysozyme-like"/>
    <property type="match status" value="1"/>
</dbReference>
<keyword evidence="2" id="KW-1133">Transmembrane helix</keyword>
<feature type="domain" description="Transglycosylase SLT" evidence="3">
    <location>
        <begin position="116"/>
        <end position="232"/>
    </location>
</feature>
<evidence type="ECO:0000313" key="4">
    <source>
        <dbReference type="EMBL" id="SKC61582.1"/>
    </source>
</evidence>
<feature type="transmembrane region" description="Helical" evidence="2">
    <location>
        <begin position="12"/>
        <end position="30"/>
    </location>
</feature>
<keyword evidence="1" id="KW-0175">Coiled coil</keyword>
<evidence type="ECO:0000259" key="3">
    <source>
        <dbReference type="Pfam" id="PF01464"/>
    </source>
</evidence>
<keyword evidence="5" id="KW-1185">Reference proteome</keyword>
<dbReference type="Gene3D" id="1.10.530.10">
    <property type="match status" value="1"/>
</dbReference>
<reference evidence="4 5" key="1">
    <citation type="submission" date="2017-02" db="EMBL/GenBank/DDBJ databases">
        <authorList>
            <person name="Peterson S.W."/>
        </authorList>
    </citation>
    <scope>NUCLEOTIDE SEQUENCE [LARGE SCALE GENOMIC DNA]</scope>
    <source>
        <strain evidence="4 5">M1</strain>
    </source>
</reference>
<keyword evidence="2" id="KW-0812">Transmembrane</keyword>
<protein>
    <submittedName>
        <fullName evidence="4">Soluble lytic murein transglycosylase and related regulatory proteins (Some contain LysM/invasin domains)</fullName>
    </submittedName>
</protein>
<gene>
    <name evidence="4" type="ORF">SAMN02194393_01698</name>
</gene>
<dbReference type="STRING" id="36842.SAMN02194393_01698"/>
<dbReference type="InterPro" id="IPR008258">
    <property type="entry name" value="Transglycosylase_SLT_dom_1"/>
</dbReference>